<dbReference type="InterPro" id="IPR036509">
    <property type="entry name" value="Met_Sox_Rdtase_MsrA_sf"/>
</dbReference>
<comment type="function">
    <text evidence="4">Has an important function as a repair enzyme for proteins that have been inactivated by oxidation. Catalyzes the reversible oxidation-reduction of methionine sulfoxide in proteins to methionine.</text>
</comment>
<evidence type="ECO:0000259" key="5">
    <source>
        <dbReference type="Pfam" id="PF01625"/>
    </source>
</evidence>
<comment type="similarity">
    <text evidence="4">Belongs to the MsrA Met sulfoxide reductase family.</text>
</comment>
<sequence>MFETITLAGGCFWCLEAVFQRVRGVESVVSGYMGGYVDQPQYEQVCQGNTGHAEVVQIEFDNAVVGVSDLLDIFFAIHNPRTLNRQGHDVGTQYRSAVFASSAEQLAVTKSKINALAQQDQGPIVTELEMATHFWPAEVIHHNYYRSNSNQPYCVAVVEPKLKKLMLDFAEKIR</sequence>
<reference evidence="6 7" key="1">
    <citation type="submission" date="2020-05" db="EMBL/GenBank/DDBJ databases">
        <title>Complete genome sequence of Deefgea sp. D17.</title>
        <authorList>
            <person name="Bae J.-W."/>
            <person name="Han J.E."/>
        </authorList>
    </citation>
    <scope>NUCLEOTIDE SEQUENCE [LARGE SCALE GENOMIC DNA]</scope>
    <source>
        <strain evidence="6 7">D17</strain>
    </source>
</reference>
<dbReference type="Gene3D" id="3.30.1060.10">
    <property type="entry name" value="Peptide methionine sulphoxide reductase MsrA"/>
    <property type="match status" value="1"/>
</dbReference>
<dbReference type="NCBIfam" id="TIGR00401">
    <property type="entry name" value="msrA"/>
    <property type="match status" value="1"/>
</dbReference>
<proteinExistence type="inferred from homology"/>
<comment type="catalytic activity">
    <reaction evidence="3 4">
        <text>[thioredoxin]-disulfide + L-methionine + H2O = L-methionine (S)-S-oxide + [thioredoxin]-dithiol</text>
        <dbReference type="Rhea" id="RHEA:19993"/>
        <dbReference type="Rhea" id="RHEA-COMP:10698"/>
        <dbReference type="Rhea" id="RHEA-COMP:10700"/>
        <dbReference type="ChEBI" id="CHEBI:15377"/>
        <dbReference type="ChEBI" id="CHEBI:29950"/>
        <dbReference type="ChEBI" id="CHEBI:50058"/>
        <dbReference type="ChEBI" id="CHEBI:57844"/>
        <dbReference type="ChEBI" id="CHEBI:58772"/>
        <dbReference type="EC" id="1.8.4.11"/>
    </reaction>
</comment>
<dbReference type="RefSeq" id="WP_173534156.1">
    <property type="nucleotide sequence ID" value="NZ_CP054143.1"/>
</dbReference>
<gene>
    <name evidence="4 6" type="primary">msrA</name>
    <name evidence="6" type="ORF">HQN60_13555</name>
</gene>
<dbReference type="EMBL" id="CP054143">
    <property type="protein sequence ID" value="QKJ67655.1"/>
    <property type="molecule type" value="Genomic_DNA"/>
</dbReference>
<protein>
    <recommendedName>
        <fullName evidence="4">Peptide methionine sulfoxide reductase MsrA</fullName>
        <shortName evidence="4">Protein-methionine-S-oxide reductase</shortName>
        <ecNumber evidence="4">1.8.4.11</ecNumber>
    </recommendedName>
    <alternativeName>
        <fullName evidence="4">Peptide-methionine (S)-S-oxide reductase</fullName>
        <shortName evidence="4">Peptide Met(O) reductase</shortName>
    </alternativeName>
</protein>
<dbReference type="Pfam" id="PF01625">
    <property type="entry name" value="PMSR"/>
    <property type="match status" value="1"/>
</dbReference>
<keyword evidence="7" id="KW-1185">Reference proteome</keyword>
<evidence type="ECO:0000256" key="3">
    <source>
        <dbReference type="ARBA" id="ARBA00048782"/>
    </source>
</evidence>
<keyword evidence="1 4" id="KW-0560">Oxidoreductase</keyword>
<feature type="active site" evidence="4">
    <location>
        <position position="11"/>
    </location>
</feature>
<dbReference type="Proteomes" id="UP000504844">
    <property type="component" value="Chromosome"/>
</dbReference>
<comment type="catalytic activity">
    <reaction evidence="2 4">
        <text>L-methionyl-[protein] + [thioredoxin]-disulfide + H2O = L-methionyl-(S)-S-oxide-[protein] + [thioredoxin]-dithiol</text>
        <dbReference type="Rhea" id="RHEA:14217"/>
        <dbReference type="Rhea" id="RHEA-COMP:10698"/>
        <dbReference type="Rhea" id="RHEA-COMP:10700"/>
        <dbReference type="Rhea" id="RHEA-COMP:12313"/>
        <dbReference type="Rhea" id="RHEA-COMP:12315"/>
        <dbReference type="ChEBI" id="CHEBI:15377"/>
        <dbReference type="ChEBI" id="CHEBI:16044"/>
        <dbReference type="ChEBI" id="CHEBI:29950"/>
        <dbReference type="ChEBI" id="CHEBI:44120"/>
        <dbReference type="ChEBI" id="CHEBI:50058"/>
        <dbReference type="EC" id="1.8.4.11"/>
    </reaction>
</comment>
<dbReference type="AlphaFoldDB" id="A0A6M8SR27"/>
<accession>A0A6M8SR27</accession>
<dbReference type="HAMAP" id="MF_01401">
    <property type="entry name" value="MsrA"/>
    <property type="match status" value="1"/>
</dbReference>
<dbReference type="PANTHER" id="PTHR43774">
    <property type="entry name" value="PEPTIDE METHIONINE SULFOXIDE REDUCTASE"/>
    <property type="match status" value="1"/>
</dbReference>
<organism evidence="6 7">
    <name type="scientific">Deefgea piscis</name>
    <dbReference type="NCBI Taxonomy" id="2739061"/>
    <lineage>
        <taxon>Bacteria</taxon>
        <taxon>Pseudomonadati</taxon>
        <taxon>Pseudomonadota</taxon>
        <taxon>Betaproteobacteria</taxon>
        <taxon>Neisseriales</taxon>
        <taxon>Chitinibacteraceae</taxon>
        <taxon>Deefgea</taxon>
    </lineage>
</organism>
<dbReference type="InterPro" id="IPR002569">
    <property type="entry name" value="Met_Sox_Rdtase_MsrA_dom"/>
</dbReference>
<dbReference type="EC" id="1.8.4.11" evidence="4"/>
<dbReference type="KEGG" id="dee:HQN60_13555"/>
<evidence type="ECO:0000256" key="2">
    <source>
        <dbReference type="ARBA" id="ARBA00047806"/>
    </source>
</evidence>
<dbReference type="GO" id="GO:0008113">
    <property type="term" value="F:peptide-methionine (S)-S-oxide reductase activity"/>
    <property type="evidence" value="ECO:0007669"/>
    <property type="project" value="UniProtKB-UniRule"/>
</dbReference>
<dbReference type="PANTHER" id="PTHR43774:SF1">
    <property type="entry name" value="PEPTIDE METHIONINE SULFOXIDE REDUCTASE MSRA 2"/>
    <property type="match status" value="1"/>
</dbReference>
<evidence type="ECO:0000313" key="6">
    <source>
        <dbReference type="EMBL" id="QKJ67655.1"/>
    </source>
</evidence>
<feature type="domain" description="Peptide methionine sulphoxide reductase MsrA" evidence="5">
    <location>
        <begin position="4"/>
        <end position="154"/>
    </location>
</feature>
<evidence type="ECO:0000256" key="4">
    <source>
        <dbReference type="HAMAP-Rule" id="MF_01401"/>
    </source>
</evidence>
<name>A0A6M8SR27_9NEIS</name>
<evidence type="ECO:0000313" key="7">
    <source>
        <dbReference type="Proteomes" id="UP000504844"/>
    </source>
</evidence>
<evidence type="ECO:0000256" key="1">
    <source>
        <dbReference type="ARBA" id="ARBA00023002"/>
    </source>
</evidence>
<dbReference type="SUPFAM" id="SSF55068">
    <property type="entry name" value="Peptide methionine sulfoxide reductase"/>
    <property type="match status" value="1"/>
</dbReference>